<dbReference type="AlphaFoldDB" id="A0A1S8LFF6"/>
<evidence type="ECO:0000313" key="4">
    <source>
        <dbReference type="Proteomes" id="UP000190951"/>
    </source>
</evidence>
<reference evidence="3 4" key="1">
    <citation type="submission" date="2022-04" db="EMBL/GenBank/DDBJ databases">
        <title>Genome sequence of C. roseum typestrain.</title>
        <authorList>
            <person name="Poehlein A."/>
            <person name="Schoch T."/>
            <person name="Duerre P."/>
            <person name="Daniel R."/>
        </authorList>
    </citation>
    <scope>NUCLEOTIDE SEQUENCE [LARGE SCALE GENOMIC DNA]</scope>
    <source>
        <strain evidence="3 4">DSM 7320</strain>
    </source>
</reference>
<dbReference type="InterPro" id="IPR004090">
    <property type="entry name" value="Chemotax_Me-accpt_rcpt"/>
</dbReference>
<name>A0A1S8LFF6_9CLOT</name>
<dbReference type="KEGG" id="crw:CROST_031360"/>
<dbReference type="PRINTS" id="PR00260">
    <property type="entry name" value="CHEMTRNSDUCR"/>
</dbReference>
<dbReference type="InterPro" id="IPR004089">
    <property type="entry name" value="MCPsignal_dom"/>
</dbReference>
<dbReference type="Pfam" id="PF00015">
    <property type="entry name" value="MCPsignal"/>
    <property type="match status" value="1"/>
</dbReference>
<dbReference type="EMBL" id="CP096983">
    <property type="protein sequence ID" value="URZ12414.1"/>
    <property type="molecule type" value="Genomic_DNA"/>
</dbReference>
<dbReference type="SUPFAM" id="SSF58104">
    <property type="entry name" value="Methyl-accepting chemotaxis protein (MCP) signaling domain"/>
    <property type="match status" value="1"/>
</dbReference>
<organism evidence="3 4">
    <name type="scientific">Clostridium felsineum</name>
    <dbReference type="NCBI Taxonomy" id="36839"/>
    <lineage>
        <taxon>Bacteria</taxon>
        <taxon>Bacillati</taxon>
        <taxon>Bacillota</taxon>
        <taxon>Clostridia</taxon>
        <taxon>Eubacteriales</taxon>
        <taxon>Clostridiaceae</taxon>
        <taxon>Clostridium</taxon>
    </lineage>
</organism>
<dbReference type="PROSITE" id="PS50111">
    <property type="entry name" value="CHEMOTAXIS_TRANSDUC_2"/>
    <property type="match status" value="1"/>
</dbReference>
<keyword evidence="1" id="KW-0807">Transducer</keyword>
<dbReference type="SMART" id="SM00283">
    <property type="entry name" value="MA"/>
    <property type="match status" value="1"/>
</dbReference>
<evidence type="ECO:0000256" key="2">
    <source>
        <dbReference type="ARBA" id="ARBA00029447"/>
    </source>
</evidence>
<comment type="similarity">
    <text evidence="2">Belongs to the methyl-accepting chemotaxis (MCP) protein family.</text>
</comment>
<dbReference type="Proteomes" id="UP000190951">
    <property type="component" value="Chromosome"/>
</dbReference>
<dbReference type="GO" id="GO:0016020">
    <property type="term" value="C:membrane"/>
    <property type="evidence" value="ECO:0007669"/>
    <property type="project" value="InterPro"/>
</dbReference>
<proteinExistence type="inferred from homology"/>
<dbReference type="PANTHER" id="PTHR32089">
    <property type="entry name" value="METHYL-ACCEPTING CHEMOTAXIS PROTEIN MCPB"/>
    <property type="match status" value="1"/>
</dbReference>
<dbReference type="STRING" id="84029.CROST_09780"/>
<dbReference type="GO" id="GO:0004888">
    <property type="term" value="F:transmembrane signaling receptor activity"/>
    <property type="evidence" value="ECO:0007669"/>
    <property type="project" value="InterPro"/>
</dbReference>
<dbReference type="GO" id="GO:0006935">
    <property type="term" value="P:chemotaxis"/>
    <property type="evidence" value="ECO:0007669"/>
    <property type="project" value="InterPro"/>
</dbReference>
<protein>
    <submittedName>
        <fullName evidence="3">Uncharacterized protein</fullName>
    </submittedName>
</protein>
<sequence>MSWFNKSKEETNPNNVNLHSEINTLSQEKFSYTDKTINETTILITKRVSSLMDAEADFIKFISKIHNSAKATNSSLDHISASVEEFHSNIQLLVENSKTIDDTVKNGNSLISKGENSVTSINAEIISISDSIKSFESNFNDLQNSIKEINSFSNKIIDISEQTDMLSLNASIEAARAGEAGRGFAVVANEVKNLANETKNLSSSISANLKNISSSASELNNNLVSILKKLENGVEKTNNSLEIFSNIKESNGNISNKTAAMTNSFTESVSAMDEINNSVMEISHKTIDDINLVKGLQKQETLKTDYFTDILSFLEQLEYVIKNKPKY</sequence>
<dbReference type="PANTHER" id="PTHR32089:SF112">
    <property type="entry name" value="LYSOZYME-LIKE PROTEIN-RELATED"/>
    <property type="match status" value="1"/>
</dbReference>
<accession>A0A1S8LFF6</accession>
<evidence type="ECO:0000313" key="3">
    <source>
        <dbReference type="EMBL" id="URZ12414.1"/>
    </source>
</evidence>
<dbReference type="Gene3D" id="1.10.287.950">
    <property type="entry name" value="Methyl-accepting chemotaxis protein"/>
    <property type="match status" value="1"/>
</dbReference>
<dbReference type="GO" id="GO:0007165">
    <property type="term" value="P:signal transduction"/>
    <property type="evidence" value="ECO:0007669"/>
    <property type="project" value="UniProtKB-KW"/>
</dbReference>
<evidence type="ECO:0000256" key="1">
    <source>
        <dbReference type="ARBA" id="ARBA00023224"/>
    </source>
</evidence>
<gene>
    <name evidence="3" type="ORF">CROST_031360</name>
</gene>
<keyword evidence="4" id="KW-1185">Reference proteome</keyword>
<dbReference type="RefSeq" id="WP_077833825.1">
    <property type="nucleotide sequence ID" value="NZ_CP096983.1"/>
</dbReference>